<dbReference type="Gene3D" id="1.20.1260.10">
    <property type="match status" value="1"/>
</dbReference>
<dbReference type="Pfam" id="PF09954">
    <property type="entry name" value="DUF2188"/>
    <property type="match status" value="1"/>
</dbReference>
<dbReference type="RefSeq" id="WP_064108365.1">
    <property type="nucleotide sequence ID" value="NZ_CAAAIC010000001.1"/>
</dbReference>
<dbReference type="STRING" id="456.Ljor_2269"/>
<dbReference type="AlphaFoldDB" id="A0A0W0VCV5"/>
<dbReference type="EMBL" id="LNYJ01000011">
    <property type="protein sequence ID" value="KTD17963.1"/>
    <property type="molecule type" value="Genomic_DNA"/>
</dbReference>
<protein>
    <recommendedName>
        <fullName evidence="1">Ferritin/DPS domain-containing protein</fullName>
    </recommendedName>
</protein>
<dbReference type="InterPro" id="IPR012347">
    <property type="entry name" value="Ferritin-like"/>
</dbReference>
<evidence type="ECO:0000259" key="1">
    <source>
        <dbReference type="Pfam" id="PF00210"/>
    </source>
</evidence>
<dbReference type="InterPro" id="IPR008331">
    <property type="entry name" value="Ferritin_DPS_dom"/>
</dbReference>
<comment type="caution">
    <text evidence="2">The sequence shown here is derived from an EMBL/GenBank/DDBJ whole genome shotgun (WGS) entry which is preliminary data.</text>
</comment>
<dbReference type="PATRIC" id="fig|456.5.peg.2445"/>
<accession>A0A0W0VCV5</accession>
<evidence type="ECO:0000313" key="2">
    <source>
        <dbReference type="EMBL" id="KTD17963.1"/>
    </source>
</evidence>
<dbReference type="SUPFAM" id="SSF47240">
    <property type="entry name" value="Ferritin-like"/>
    <property type="match status" value="1"/>
</dbReference>
<dbReference type="CDD" id="cd00657">
    <property type="entry name" value="Ferritin_like"/>
    <property type="match status" value="1"/>
</dbReference>
<dbReference type="Proteomes" id="UP000055035">
    <property type="component" value="Unassembled WGS sequence"/>
</dbReference>
<dbReference type="GO" id="GO:0008199">
    <property type="term" value="F:ferric iron binding"/>
    <property type="evidence" value="ECO:0007669"/>
    <property type="project" value="InterPro"/>
</dbReference>
<feature type="domain" description="Ferritin/DPS" evidence="1">
    <location>
        <begin position="120"/>
        <end position="231"/>
    </location>
</feature>
<evidence type="ECO:0000313" key="3">
    <source>
        <dbReference type="Proteomes" id="UP000055035"/>
    </source>
</evidence>
<name>A0A0W0VCV5_9GAMM</name>
<reference evidence="2 3" key="1">
    <citation type="submission" date="2015-11" db="EMBL/GenBank/DDBJ databases">
        <title>Genomic analysis of 38 Legionella species identifies large and diverse effector repertoires.</title>
        <authorList>
            <person name="Burstein D."/>
            <person name="Amaro F."/>
            <person name="Zusman T."/>
            <person name="Lifshitz Z."/>
            <person name="Cohen O."/>
            <person name="Gilbert J.A."/>
            <person name="Pupko T."/>
            <person name="Shuman H.A."/>
            <person name="Segal G."/>
        </authorList>
    </citation>
    <scope>NUCLEOTIDE SEQUENCE [LARGE SCALE GENOMIC DNA]</scope>
    <source>
        <strain evidence="2 3">BL-540</strain>
    </source>
</reference>
<keyword evidence="3" id="KW-1185">Reference proteome</keyword>
<dbReference type="InterPro" id="IPR018691">
    <property type="entry name" value="DUF2188"/>
</dbReference>
<dbReference type="Pfam" id="PF00210">
    <property type="entry name" value="Ferritin"/>
    <property type="match status" value="1"/>
</dbReference>
<gene>
    <name evidence="2" type="ORF">Ljor_2269</name>
</gene>
<dbReference type="InterPro" id="IPR009078">
    <property type="entry name" value="Ferritin-like_SF"/>
</dbReference>
<sequence>MATNSKLGKNYTGGDTAPENIKLMLDACKKFPPDIAGDEHKLENARIKLNREANPIGSVPLPMSVKGMVKASFNKLIGNHPELFLDKLGERLAFERSGVRLYEAAIAKMLALNESRRMLQQLEHIRREEAEHMEILVLAIKKLGADPTAMTPGADVTGVLGMGLIQVLTDPRTDAPQALTALLNAELIDNAAWELLIELAMGNGQDEMVEQFEKALAQEEEHLSIIKVLLKDYLDIKEDLHAQKASVKEDCYHVMPSPSGGWDVKRENATRVSRHFSNKKDAVSLGREMSKKAGVKLQIHQQEIRH</sequence>
<organism evidence="2 3">
    <name type="scientific">Legionella jordanis</name>
    <dbReference type="NCBI Taxonomy" id="456"/>
    <lineage>
        <taxon>Bacteria</taxon>
        <taxon>Pseudomonadati</taxon>
        <taxon>Pseudomonadota</taxon>
        <taxon>Gammaproteobacteria</taxon>
        <taxon>Legionellales</taxon>
        <taxon>Legionellaceae</taxon>
        <taxon>Legionella</taxon>
    </lineage>
</organism>
<proteinExistence type="predicted"/>